<gene>
    <name evidence="2" type="ORF">PACTADRAFT_48235</name>
</gene>
<dbReference type="OrthoDB" id="3991295at2759"/>
<dbReference type="Proteomes" id="UP000094236">
    <property type="component" value="Unassembled WGS sequence"/>
</dbReference>
<accession>A0A1E4U3A1</accession>
<dbReference type="EMBL" id="KV454011">
    <property type="protein sequence ID" value="ODV98484.1"/>
    <property type="molecule type" value="Genomic_DNA"/>
</dbReference>
<keyword evidence="3" id="KW-1185">Reference proteome</keyword>
<feature type="region of interest" description="Disordered" evidence="1">
    <location>
        <begin position="194"/>
        <end position="218"/>
    </location>
</feature>
<protein>
    <submittedName>
        <fullName evidence="2">Uncharacterized protein</fullName>
    </submittedName>
</protein>
<dbReference type="AlphaFoldDB" id="A0A1E4U3A1"/>
<evidence type="ECO:0000256" key="1">
    <source>
        <dbReference type="SAM" id="MobiDB-lite"/>
    </source>
</evidence>
<sequence length="519" mass="59208">MMTANFFQSFEKRKNDIVSVEWENFLNRSSIPFYQVTSEVEVNNSAKSDDDLTILDDFDHIKNSSYLNNFEDNFLADEYMRDDEDEYTCQMGADRLNFQEYSIQYLDGWTPVNNSKNHHFFKDIITTSDLEKQAHSSPKEEMIDVELDSMVSNLSIDEINEIDCKVRANDEIALDDNEELQANMSFDFEEFIKKNDKSQQEQEQEIDDKISQNSDDSMDIDVILPDTGKKIPNIEKNSAITAYEKLNGPLKFPSKVSSNKPPTIPLPSLPHSSNNIATTYESKIPIRCSSKSSATTRFNNIIQIHHDPIKTTTISSSLSSKYKPISLYKQTLKKSTRLNPDQYSRILKSPKRICSPKKQIKPLKPALKECKNLLNLIVDASTGNVKDATRFGTEINSQNSEGVPLPESVKELVTIPTNNANVTHKAAIIRAINVKALSTTNSFSKLKFNEKMTIGFYNEQDFKKYISKVQNPNAISQDKENQFPTLKETKILGVKDEIQVSELKKNKSKSVKWAQNLEW</sequence>
<name>A0A1E4U3A1_PACTA</name>
<evidence type="ECO:0000313" key="3">
    <source>
        <dbReference type="Proteomes" id="UP000094236"/>
    </source>
</evidence>
<organism evidence="2 3">
    <name type="scientific">Pachysolen tannophilus NRRL Y-2460</name>
    <dbReference type="NCBI Taxonomy" id="669874"/>
    <lineage>
        <taxon>Eukaryota</taxon>
        <taxon>Fungi</taxon>
        <taxon>Dikarya</taxon>
        <taxon>Ascomycota</taxon>
        <taxon>Saccharomycotina</taxon>
        <taxon>Pichiomycetes</taxon>
        <taxon>Pachysolenaceae</taxon>
        <taxon>Pachysolen</taxon>
    </lineage>
</organism>
<evidence type="ECO:0000313" key="2">
    <source>
        <dbReference type="EMBL" id="ODV98484.1"/>
    </source>
</evidence>
<proteinExistence type="predicted"/>
<reference evidence="3" key="1">
    <citation type="submission" date="2016-05" db="EMBL/GenBank/DDBJ databases">
        <title>Comparative genomics of biotechnologically important yeasts.</title>
        <authorList>
            <consortium name="DOE Joint Genome Institute"/>
            <person name="Riley R."/>
            <person name="Haridas S."/>
            <person name="Wolfe K.H."/>
            <person name="Lopes M.R."/>
            <person name="Hittinger C.T."/>
            <person name="Goker M."/>
            <person name="Salamov A."/>
            <person name="Wisecaver J."/>
            <person name="Long T.M."/>
            <person name="Aerts A.L."/>
            <person name="Barry K."/>
            <person name="Choi C."/>
            <person name="Clum A."/>
            <person name="Coughlan A.Y."/>
            <person name="Deshpande S."/>
            <person name="Douglass A.P."/>
            <person name="Hanson S.J."/>
            <person name="Klenk H.-P."/>
            <person name="Labutti K."/>
            <person name="Lapidus A."/>
            <person name="Lindquist E."/>
            <person name="Lipzen A."/>
            <person name="Meier-Kolthoff J.P."/>
            <person name="Ohm R.A."/>
            <person name="Otillar R.P."/>
            <person name="Pangilinan J."/>
            <person name="Peng Y."/>
            <person name="Rokas A."/>
            <person name="Rosa C.A."/>
            <person name="Scheuner C."/>
            <person name="Sibirny A.A."/>
            <person name="Slot J.C."/>
            <person name="Stielow J.B."/>
            <person name="Sun H."/>
            <person name="Kurtzman C.P."/>
            <person name="Blackwell M."/>
            <person name="Grigoriev I.V."/>
            <person name="Jeffries T.W."/>
        </authorList>
    </citation>
    <scope>NUCLEOTIDE SEQUENCE [LARGE SCALE GENOMIC DNA]</scope>
    <source>
        <strain evidence="3">NRRL Y-2460</strain>
    </source>
</reference>